<comment type="caution">
    <text evidence="2">The sequence shown here is derived from an EMBL/GenBank/DDBJ whole genome shotgun (WGS) entry which is preliminary data.</text>
</comment>
<reference evidence="2 3" key="1">
    <citation type="submission" date="2024-09" db="EMBL/GenBank/DDBJ databases">
        <authorList>
            <person name="Sun Q."/>
            <person name="Mori K."/>
        </authorList>
    </citation>
    <scope>NUCLEOTIDE SEQUENCE [LARGE SCALE GENOMIC DNA]</scope>
    <source>
        <strain evidence="2 3">CCM 7609</strain>
    </source>
</reference>
<feature type="region of interest" description="Disordered" evidence="1">
    <location>
        <begin position="76"/>
        <end position="101"/>
    </location>
</feature>
<feature type="compositionally biased region" description="Gly residues" evidence="1">
    <location>
        <begin position="76"/>
        <end position="90"/>
    </location>
</feature>
<evidence type="ECO:0000256" key="1">
    <source>
        <dbReference type="SAM" id="MobiDB-lite"/>
    </source>
</evidence>
<feature type="region of interest" description="Disordered" evidence="1">
    <location>
        <begin position="1"/>
        <end position="29"/>
    </location>
</feature>
<organism evidence="2 3">
    <name type="scientific">Citricoccus parietis</name>
    <dbReference type="NCBI Taxonomy" id="592307"/>
    <lineage>
        <taxon>Bacteria</taxon>
        <taxon>Bacillati</taxon>
        <taxon>Actinomycetota</taxon>
        <taxon>Actinomycetes</taxon>
        <taxon>Micrococcales</taxon>
        <taxon>Micrococcaceae</taxon>
        <taxon>Citricoccus</taxon>
    </lineage>
</organism>
<name>A0ABV5G8V1_9MICC</name>
<keyword evidence="3" id="KW-1185">Reference proteome</keyword>
<accession>A0ABV5G8V1</accession>
<dbReference type="Proteomes" id="UP001589575">
    <property type="component" value="Unassembled WGS sequence"/>
</dbReference>
<dbReference type="EMBL" id="JBHMFI010000002">
    <property type="protein sequence ID" value="MFB9074848.1"/>
    <property type="molecule type" value="Genomic_DNA"/>
</dbReference>
<sequence>MPRTVSGSTPTLPPPKTSPESLSSTRRFPVLPGLPRVSPAWACCRSRDSLKDVASRMSGVVRWSVLSMGWPPGLIGTGGGGGAPHEGGSSGRAKGVAIHVG</sequence>
<proteinExistence type="predicted"/>
<evidence type="ECO:0000313" key="2">
    <source>
        <dbReference type="EMBL" id="MFB9074848.1"/>
    </source>
</evidence>
<gene>
    <name evidence="2" type="ORF">ACFFX0_28135</name>
</gene>
<protein>
    <submittedName>
        <fullName evidence="2">Uncharacterized protein</fullName>
    </submittedName>
</protein>
<evidence type="ECO:0000313" key="3">
    <source>
        <dbReference type="Proteomes" id="UP001589575"/>
    </source>
</evidence>